<evidence type="ECO:0000256" key="1">
    <source>
        <dbReference type="ARBA" id="ARBA00007447"/>
    </source>
</evidence>
<evidence type="ECO:0000259" key="9">
    <source>
        <dbReference type="PROSITE" id="PS50181"/>
    </source>
</evidence>
<evidence type="ECO:0000259" key="10">
    <source>
        <dbReference type="PROSITE" id="PS51767"/>
    </source>
</evidence>
<feature type="domain" description="Peptidase A1" evidence="10">
    <location>
        <begin position="433"/>
        <end position="572"/>
    </location>
</feature>
<accession>A0A1Q9DD30</accession>
<dbReference type="Gene3D" id="2.40.70.10">
    <property type="entry name" value="Acid Proteases"/>
    <property type="match status" value="4"/>
</dbReference>
<dbReference type="Pfam" id="PF00026">
    <property type="entry name" value="Asp"/>
    <property type="match status" value="3"/>
</dbReference>
<feature type="region of interest" description="Disordered" evidence="8">
    <location>
        <begin position="2240"/>
        <end position="2272"/>
    </location>
</feature>
<dbReference type="InterPro" id="IPR024420">
    <property type="entry name" value="TRAPP_III_complex_Trs85"/>
</dbReference>
<dbReference type="InterPro" id="IPR001461">
    <property type="entry name" value="Aspartic_peptidase_A1"/>
</dbReference>
<keyword evidence="6" id="KW-1015">Disulfide bond</keyword>
<dbReference type="PANTHER" id="PTHR47966">
    <property type="entry name" value="BETA-SITE APP-CLEAVING ENZYME, ISOFORM A-RELATED"/>
    <property type="match status" value="1"/>
</dbReference>
<dbReference type="PANTHER" id="PTHR47966:SF51">
    <property type="entry name" value="BETA-SITE APP-CLEAVING ENZYME, ISOFORM A-RELATED"/>
    <property type="match status" value="1"/>
</dbReference>
<feature type="domain" description="Peptidase A1" evidence="10">
    <location>
        <begin position="1184"/>
        <end position="1547"/>
    </location>
</feature>
<dbReference type="GO" id="GO:0016485">
    <property type="term" value="P:protein processing"/>
    <property type="evidence" value="ECO:0007669"/>
    <property type="project" value="UniProtKB-ARBA"/>
</dbReference>
<dbReference type="Pfam" id="PF12739">
    <property type="entry name" value="TRAPPC-Trs85"/>
    <property type="match status" value="1"/>
</dbReference>
<dbReference type="PROSITE" id="PS51767">
    <property type="entry name" value="PEPTIDASE_A1"/>
    <property type="match status" value="3"/>
</dbReference>
<evidence type="ECO:0000256" key="3">
    <source>
        <dbReference type="ARBA" id="ARBA00022750"/>
    </source>
</evidence>
<keyword evidence="3 7" id="KW-0064">Aspartyl protease</keyword>
<dbReference type="InterPro" id="IPR001969">
    <property type="entry name" value="Aspartic_peptidase_AS"/>
</dbReference>
<gene>
    <name evidence="11" type="primary">Ctse</name>
    <name evidence="11" type="ORF">AK812_SmicGene24998</name>
</gene>
<feature type="region of interest" description="Disordered" evidence="8">
    <location>
        <begin position="2169"/>
        <end position="2189"/>
    </location>
</feature>
<evidence type="ECO:0000256" key="2">
    <source>
        <dbReference type="ARBA" id="ARBA00022670"/>
    </source>
</evidence>
<keyword evidence="4 7" id="KW-0378">Hydrolase</keyword>
<feature type="domain" description="F-box" evidence="9">
    <location>
        <begin position="1820"/>
        <end position="1875"/>
    </location>
</feature>
<keyword evidence="12" id="KW-1185">Reference proteome</keyword>
<dbReference type="InterPro" id="IPR033121">
    <property type="entry name" value="PEPTIDASE_A1"/>
</dbReference>
<evidence type="ECO:0000256" key="8">
    <source>
        <dbReference type="SAM" id="MobiDB-lite"/>
    </source>
</evidence>
<reference evidence="11 12" key="1">
    <citation type="submission" date="2016-02" db="EMBL/GenBank/DDBJ databases">
        <title>Genome analysis of coral dinoflagellate symbionts highlights evolutionary adaptations to a symbiotic lifestyle.</title>
        <authorList>
            <person name="Aranda M."/>
            <person name="Li Y."/>
            <person name="Liew Y.J."/>
            <person name="Baumgarten S."/>
            <person name="Simakov O."/>
            <person name="Wilson M."/>
            <person name="Piel J."/>
            <person name="Ashoor H."/>
            <person name="Bougouffa S."/>
            <person name="Bajic V.B."/>
            <person name="Ryu T."/>
            <person name="Ravasi T."/>
            <person name="Bayer T."/>
            <person name="Micklem G."/>
            <person name="Kim H."/>
            <person name="Bhak J."/>
            <person name="Lajeunesse T.C."/>
            <person name="Voolstra C.R."/>
        </authorList>
    </citation>
    <scope>NUCLEOTIDE SEQUENCE [LARGE SCALE GENOMIC DNA]</scope>
    <source>
        <strain evidence="11 12">CCMP2467</strain>
    </source>
</reference>
<feature type="compositionally biased region" description="Basic and acidic residues" evidence="8">
    <location>
        <begin position="830"/>
        <end position="843"/>
    </location>
</feature>
<dbReference type="CDD" id="cd05471">
    <property type="entry name" value="pepsin_like"/>
    <property type="match status" value="3"/>
</dbReference>
<evidence type="ECO:0000256" key="6">
    <source>
        <dbReference type="PIRSR" id="PIRSR601461-2"/>
    </source>
</evidence>
<dbReference type="PRINTS" id="PR00792">
    <property type="entry name" value="PEPSIN"/>
</dbReference>
<dbReference type="PROSITE" id="PS50181">
    <property type="entry name" value="FBOX"/>
    <property type="match status" value="1"/>
</dbReference>
<organism evidence="11 12">
    <name type="scientific">Symbiodinium microadriaticum</name>
    <name type="common">Dinoflagellate</name>
    <name type="synonym">Zooxanthella microadriatica</name>
    <dbReference type="NCBI Taxonomy" id="2951"/>
    <lineage>
        <taxon>Eukaryota</taxon>
        <taxon>Sar</taxon>
        <taxon>Alveolata</taxon>
        <taxon>Dinophyceae</taxon>
        <taxon>Suessiales</taxon>
        <taxon>Symbiodiniaceae</taxon>
        <taxon>Symbiodinium</taxon>
    </lineage>
</organism>
<feature type="region of interest" description="Disordered" evidence="8">
    <location>
        <begin position="240"/>
        <end position="267"/>
    </location>
</feature>
<feature type="region of interest" description="Disordered" evidence="8">
    <location>
        <begin position="810"/>
        <end position="846"/>
    </location>
</feature>
<feature type="region of interest" description="Disordered" evidence="8">
    <location>
        <begin position="2284"/>
        <end position="2311"/>
    </location>
</feature>
<dbReference type="EMBL" id="LSRX01000594">
    <property type="protein sequence ID" value="OLP93124.1"/>
    <property type="molecule type" value="Genomic_DNA"/>
</dbReference>
<dbReference type="PROSITE" id="PS00141">
    <property type="entry name" value="ASP_PROTEASE"/>
    <property type="match status" value="1"/>
</dbReference>
<feature type="disulfide bond" evidence="6">
    <location>
        <begin position="1216"/>
        <end position="1221"/>
    </location>
</feature>
<dbReference type="InterPro" id="IPR021109">
    <property type="entry name" value="Peptidase_aspartic_dom_sf"/>
</dbReference>
<evidence type="ECO:0000256" key="7">
    <source>
        <dbReference type="RuleBase" id="RU000454"/>
    </source>
</evidence>
<evidence type="ECO:0000256" key="5">
    <source>
        <dbReference type="PIRSR" id="PIRSR601461-1"/>
    </source>
</evidence>
<comment type="caution">
    <text evidence="11">The sequence shown here is derived from an EMBL/GenBank/DDBJ whole genome shotgun (WGS) entry which is preliminary data.</text>
</comment>
<dbReference type="InterPro" id="IPR034164">
    <property type="entry name" value="Pepsin-like_dom"/>
</dbReference>
<keyword evidence="2 7" id="KW-0645">Protease</keyword>
<proteinExistence type="inferred from homology"/>
<sequence length="2319" mass="253489">MYEPRRYAEWLHSEVFLPVVVVIGSEAAKARVKDVNGLSLAELFAPFGGHFRGISVSAQSLERQIPIENLRVRYADADLAVQLSTLQADQVAAWTVESSALAGRPNSLEPPSPWYEQWRNALFGSLRWSEHEALDQPAAAMLVVLSKEPDPVMQLEQLLHASKMPPLCTQGVLDPVPSRVAVLLHDVSDPESPTQEDFTRNLESIRARFAPNLVLALQINHGGADFLMPEAEDLFKSFLVQTAPPPPPPAEAADTAKPNPASPGSRLTREDLQSLAQVGTEVVVKSAVPWMEKQLQQLEAQISQARKGFRNQLKYLWRKPREGAAGERNASLCHCGSKRTAAATPTYPDIEHPFRIDIMWPGAITQLALLGLFTVIYSATPAAGLARPVVVERKADASALETAELPVAVKIPLDKQYVPVIRNNRTVMYKTAYFGTIFVGLPRPQKFTVVFDTGSGHFIVPSKKCEMPACANHTAYDRSLSSSAVDLDHDGNVVPADSERDQVAIAYGTGEVVGEFSREAVCLSNYDGEAEEAALKHPDCLQVRVVQATEMTDEPFQQFEFDGVLGLGLESLALDPEFSFYGQLTRKSETLACHYRRAHLRLVTMPIYEEKLICPLAIHFTQEHIKTHFQDGRLVEATIPEILAAPSGGADYDIILKAPFPNIEILRWHAPDCGDKEEQWYTLDNRRLYCLQRMAVEHWPKRVAAVVDILYADNGKVRRKYDSTTSGRSVTISPSVKVPALSRWDWRLRVDPEPDPTAAVAAYEAVNSDKAKPSVSELCDVPGPAFEALLRASTASFVSNLAALLAAKPEAEEPVAPSPTESTAASSDGSESREETPRKEVGKPKLLLQKAEDEAKAGQADGLEQQAVRLVQAQLCQPGRKGFVWIDNWHDHFQKQLGSLRTFLEGKPDLFVVKPGRGRSYRVEAVPPIHASETMWKKKTSQRSRAGPDVCCALTGEDLMSQLAPIFGVFIAKEDKDASEISLGGSIPGTELVETPFLQTESHLRSNYHFFRRGTQKPCVIMAKQLLAAATRVAVLILSLNFVESAESSGVGDATSFLALPPLGKGTLPKRVEQETVPGTAPDLASTLAALKAKAEQAKVPSEAQAEPSQTNAPVKILDQSCNGSQHAPDLAGDLAALLAKKNQENATQALAKPSADHLHTVRLIKQYVPIEKNGTVVAYKTAYFGKMHVGSPQPQNFTVVFDTGSAHLVIPNSACQRDTCLKHNRYNESMSESAVPIEHDGTVLPKGGISQHSVSITFGTGKVSGTFVKDKACLGGADSENPGCATVNMVVANDMSDQPFSLFHFDGILGLGLEALSLGPGFSFFGQMAAELPMQSRFSVFLARSDQGQSSISFGGHDESKAASGFSWVPVAKPELGYWQVQVYQVRIGDAVLDECADGGCRAILDTGTSLLGAPRQAIKTLHSLLSRNVLVAPQGIGNGEGFVTQEMADQALARDCREQEGALLTFDLGPEVPGIALDPEDYFRPKPFNMTVPEAPDAWKLTCRSLLLPLDLKEPLGPRTFILGEPVLRKYYTIYDWASRRVGFAKADHSQDGEVEGAIDSPEEGSLIAGAPLSRKGNGSISSASINMERVSSELHWAPVAKPEHGHWQLAVRSIRVGNETVDLCDTGDCTAIADTGTSLIGVPKAYVQKMHWLLARRVDDDKVPPTDSSEYFDCRNQQGPDIVFDLGDGLELTVGAEEYSRPAALRVITNATGEEELICRASLLPVEEIPSIGPKAWILGEPVLRKYYSAYDWKREHVARSLLKSFRTNAATPGSVFWFERGPSFLSQLRHMQMGVCRRLRLRRKSTPRNAAESQRTPILSDLPVILLRNILEVLHLPELAALQMASAEYQQILRNAIGEEAAAPVLVFLQIDTAAAGAAGVEVCDVSAFRAQSWSPGRPLTISAKLPSAELDLWTEHLAQFFPGRLLCFWQFEVRGLAGVSQLCELRSLESQLGQLKCLRLQSLEEEDVTGFVSLLRKMSLESLQIKDFAIDRPTPATLAPILRALPSTCTELDIRYVLPAVPAFAMLPATVRRIGTLVVMDEIFYYSRKVGMSLSLFVHTFPIVKHVTEVKLILGPGHYEEPSWPADGAHSFVAALNEKLPKLECVRMKVHSESAAAPPLVPILLELLGHGFNTHLYLEAACPMNVCLEHVQFWARRDRRFPPVPGPAALEGQDSQPRRPEQGDLARGILESRESKLTQITTAIHGRSTAEVGDFMDVNSAQTTQIASSKWGIESSPLLQPKPSPCTTGRQTRGAPEEIAQQHKRADAKKRCQRVQRIGFAPALQPPPQTQSGVGHRVIGAPPPEVPAPTVVYI</sequence>
<protein>
    <submittedName>
        <fullName evidence="11">Cathepsin E</fullName>
    </submittedName>
</protein>
<dbReference type="InterPro" id="IPR001810">
    <property type="entry name" value="F-box_dom"/>
</dbReference>
<dbReference type="GO" id="GO:0004190">
    <property type="term" value="F:aspartic-type endopeptidase activity"/>
    <property type="evidence" value="ECO:0007669"/>
    <property type="project" value="UniProtKB-KW"/>
</dbReference>
<feature type="active site" evidence="5">
    <location>
        <position position="1203"/>
    </location>
</feature>
<comment type="similarity">
    <text evidence="1 7">Belongs to the peptidase A1 family.</text>
</comment>
<evidence type="ECO:0000313" key="11">
    <source>
        <dbReference type="EMBL" id="OLP93124.1"/>
    </source>
</evidence>
<dbReference type="Proteomes" id="UP000186817">
    <property type="component" value="Unassembled WGS sequence"/>
</dbReference>
<dbReference type="FunFam" id="2.40.70.10:FF:000115">
    <property type="entry name" value="Lysosomal aspartic protease"/>
    <property type="match status" value="1"/>
</dbReference>
<dbReference type="OrthoDB" id="414451at2759"/>
<feature type="domain" description="Peptidase A1" evidence="10">
    <location>
        <begin position="1578"/>
        <end position="1764"/>
    </location>
</feature>
<name>A0A1Q9DD30_SYMMI</name>
<evidence type="ECO:0000256" key="4">
    <source>
        <dbReference type="ARBA" id="ARBA00022801"/>
    </source>
</evidence>
<evidence type="ECO:0000313" key="12">
    <source>
        <dbReference type="Proteomes" id="UP000186817"/>
    </source>
</evidence>
<dbReference type="SUPFAM" id="SSF50630">
    <property type="entry name" value="Acid proteases"/>
    <property type="match status" value="3"/>
</dbReference>
<feature type="compositionally biased region" description="Low complexity" evidence="8">
    <location>
        <begin position="810"/>
        <end position="827"/>
    </location>
</feature>
<feature type="region of interest" description="Disordered" evidence="8">
    <location>
        <begin position="1557"/>
        <end position="1581"/>
    </location>
</feature>
<feature type="active site" evidence="5">
    <location>
        <position position="1407"/>
    </location>
</feature>